<dbReference type="CDD" id="cd00176">
    <property type="entry name" value="SPEC"/>
    <property type="match status" value="2"/>
</dbReference>
<dbReference type="Gene3D" id="1.10.418.10">
    <property type="entry name" value="Calponin-like domain"/>
    <property type="match status" value="2"/>
</dbReference>
<name>A0AA84Z7Y2_9TREM</name>
<dbReference type="Pfam" id="PF21020">
    <property type="entry name" value="Spectrin_4"/>
    <property type="match status" value="1"/>
</dbReference>
<evidence type="ECO:0000256" key="2">
    <source>
        <dbReference type="ARBA" id="ARBA00023203"/>
    </source>
</evidence>
<dbReference type="WBParaSite" id="SMRG1_16840.2">
    <property type="protein sequence ID" value="SMRG1_16840.2"/>
    <property type="gene ID" value="SMRG1_16840"/>
</dbReference>
<protein>
    <recommendedName>
        <fullName evidence="5">Calponin-homology (CH) domain-containing protein</fullName>
    </recommendedName>
</protein>
<dbReference type="InterPro" id="IPR001715">
    <property type="entry name" value="CH_dom"/>
</dbReference>
<dbReference type="Pfam" id="PF00307">
    <property type="entry name" value="CH"/>
    <property type="match status" value="2"/>
</dbReference>
<dbReference type="SUPFAM" id="SSF46966">
    <property type="entry name" value="Spectrin repeat"/>
    <property type="match status" value="7"/>
</dbReference>
<proteinExistence type="predicted"/>
<dbReference type="PROSITE" id="PS50021">
    <property type="entry name" value="CH"/>
    <property type="match status" value="2"/>
</dbReference>
<evidence type="ECO:0000256" key="3">
    <source>
        <dbReference type="SAM" id="Coils"/>
    </source>
</evidence>
<dbReference type="GO" id="GO:0003779">
    <property type="term" value="F:actin binding"/>
    <property type="evidence" value="ECO:0007669"/>
    <property type="project" value="UniProtKB-KW"/>
</dbReference>
<feature type="compositionally biased region" description="Basic and acidic residues" evidence="4">
    <location>
        <begin position="2989"/>
        <end position="3002"/>
    </location>
</feature>
<dbReference type="InterPro" id="IPR018159">
    <property type="entry name" value="Spectrin/alpha-actinin"/>
</dbReference>
<dbReference type="Proteomes" id="UP000050790">
    <property type="component" value="Unassembled WGS sequence"/>
</dbReference>
<dbReference type="InterPro" id="IPR035915">
    <property type="entry name" value="Plakin_repeat_sf"/>
</dbReference>
<dbReference type="Gene3D" id="2.30.30.40">
    <property type="entry name" value="SH3 Domains"/>
    <property type="match status" value="1"/>
</dbReference>
<dbReference type="GO" id="GO:0005856">
    <property type="term" value="C:cytoskeleton"/>
    <property type="evidence" value="ECO:0007669"/>
    <property type="project" value="InterPro"/>
</dbReference>
<dbReference type="Pfam" id="PF00435">
    <property type="entry name" value="Spectrin"/>
    <property type="match status" value="2"/>
</dbReference>
<dbReference type="FunFam" id="1.10.418.10:FF:000048">
    <property type="entry name" value="Short stop, isoform B"/>
    <property type="match status" value="1"/>
</dbReference>
<feature type="domain" description="Calponin-homology (CH)" evidence="5">
    <location>
        <begin position="73"/>
        <end position="176"/>
    </location>
</feature>
<dbReference type="PROSITE" id="PS00020">
    <property type="entry name" value="ACTININ_2"/>
    <property type="match status" value="1"/>
</dbReference>
<accession>A0AA84Z7Y2</accession>
<evidence type="ECO:0000256" key="1">
    <source>
        <dbReference type="ARBA" id="ARBA00022737"/>
    </source>
</evidence>
<evidence type="ECO:0000259" key="5">
    <source>
        <dbReference type="PROSITE" id="PS50021"/>
    </source>
</evidence>
<dbReference type="PANTHER" id="PTHR11915">
    <property type="entry name" value="SPECTRIN/FILAMIN RELATED CYTOSKELETAL PROTEIN"/>
    <property type="match status" value="1"/>
</dbReference>
<dbReference type="InterPro" id="IPR002017">
    <property type="entry name" value="Spectrin_repeat"/>
</dbReference>
<feature type="domain" description="Calponin-homology (CH)" evidence="5">
    <location>
        <begin position="199"/>
        <end position="303"/>
    </location>
</feature>
<keyword evidence="2" id="KW-0009">Actin-binding</keyword>
<dbReference type="SMART" id="SM00250">
    <property type="entry name" value="PLEC"/>
    <property type="match status" value="14"/>
</dbReference>
<dbReference type="Gene3D" id="1.20.58.60">
    <property type="match status" value="7"/>
</dbReference>
<evidence type="ECO:0000313" key="7">
    <source>
        <dbReference type="WBParaSite" id="SMRG1_16840.2"/>
    </source>
</evidence>
<evidence type="ECO:0000313" key="6">
    <source>
        <dbReference type="Proteomes" id="UP000050790"/>
    </source>
</evidence>
<dbReference type="SUPFAM" id="SSF47576">
    <property type="entry name" value="Calponin-homology domain, CH-domain"/>
    <property type="match status" value="1"/>
</dbReference>
<feature type="region of interest" description="Disordered" evidence="4">
    <location>
        <begin position="2963"/>
        <end position="3005"/>
    </location>
</feature>
<reference evidence="7" key="1">
    <citation type="submission" date="2023-11" db="UniProtKB">
        <authorList>
            <consortium name="WormBaseParasite"/>
        </authorList>
    </citation>
    <scope>IDENTIFICATION</scope>
</reference>
<sequence>MSDKVDNLRCFSQPLIYLNETNSVTPVSLPTLSLLNDNSRNSVNFDKVHLSLSVLRLDPADRAVIKIADERDAIQKKAFTNWVNQHLVKRNCWVQDLFLDLRNGYLLVRLLECLTNEVLGLEYIESRVHWIQNIQRVLDFLRYRGIRIVNIRADEIVDGNPKLTLGLIWIIILHFQLAELIENQTKLQSDIRVNLSMDNAAKQTLLSWCRAVTANYPGVYIKDFTESWKDGRAFLALIHRYRPDLIDFRQVDRQSARENLDLTFELAERELEVTRLFDSDDIAKTTDERSIITYVASIYDKLVCNSSKHSLYPVPIVPPMPSLYHHDQNSTSRPIDSTFQLLSASNQLPEELKTLWSDYRILGSDLIQWLRSTTDRMANRHFPSDLKSMQERVMDEIRRHRRDERPRRERERQQLVRMYEELKPSIERGLLPIDLFLRIEQIHRLWDEYDIALQERELAARNETHRLDRLQWAGNRALRDCIQVQAQLTALERRVVELKSEVPGQHVFDTNNEIRRWCDQLTQIEAKINGLFNQVQHLRTGRYMQTEQIYRNVCTLHQKFLDLQRLYREFTSSSMVLSPPSVVSSSVCSTSMTMSNHSTFTSIKNGTILENGHLIQGQLISPIEQCLQWIMEHSHTVQTASYGANRKSVEEATRRHEQFHREVLNFKNEIDRCKANQQKLPTRSKEEKQVLNESLQILEQNYQQLMEASLKRRNMSKSLLEFTERAHNELIWLREHESFEVTRDWTEIYHNELDRIRIDFQKLMHEIHEKEIVYSELSVLGSSIQLENYDVTDLVQTYLNALERHWAWLLQLTYCFEAHIEQSARFQSFFNDVEQCELLLTTSLEELRSLYESTLNATTTEQGETLLKQLQELHTRVIGQESFIFQLVDISQEIIPPIPSHVDARDSSATLIGRRIRVLCSFQPKDYFSDNQSYSGDVSIVNSANTSHLSIANASISSIIEPTFWPVGNNTGYFDKGDFFIILENPENHRLQVRTANGSTLTVPLTCFLPCWPSSEAMDRAKRIITTLQHFKTCWSELNLRIHGHLLTVTMSKFIDGAPLQYNIPQQMDIRKVIYRDAERYCLELQLANVPATEVEKFKQRFLDFQNSCIKQVNDVPTTDDKTSICNEGLLTKSSEIYSIIDELRTVLSTLTVRLRESNSIPLPGRSIDMEVRIKDHKEWSHALARVRAQCTGLEEHINNQLQSRSLNEQDTLLSTSLYALHRAASELALTGHEFSCRLADADAWIARLEQTDQILTDCELCLLGCAVRVHGLLQLDDLNSSTDPDGLRVTVVERAHRDLKSVAERLPQIRSDLDLLSQQLTRFMVSNEAFNETLQYDTANLCENSNLLKMHLSPCTDNHYLESNLACSEHRLAEATKEVEQELKSFGESLVCFSNYQKLSSQLIVWSSEFSSRMRLFGEMAQSLGLKSSDTNMITVQNPSLLKEILKQSDDLLTDLQVNSDVMEQLNKEVAHLISSLTNYAQHTQNYRELVESVFQKAGGSRDYQWSPGYGLFDMGRVLQTTDQLNEQFNTHSRRIYDIVNCLNRLLRSEEPISMNLSGPIFVKPYRELYIGKWPNELNNCLKETQSSFSPLVSRSKYQENGKDHTLPLKVANNSKDKNHSDLSYFNQLIGEKGLKYGVYLNDVRSQPVCLLPTGWEAATLTTISKARELYGPKIFPTTGAWFVTNLAGENETYGLGETICVGDALRCGLIDLVGHNCHQNRSSLAISWSEAIDRGWLTAYTIQALNRNIKIGDYSASVTDFLTSTLHNPVDHHIDPKTGIVMPYGKKIIDLYSDGFINEADFHHLASILSSGMCVEFRDCHLTWYEALSIGQADISWKPCLSDWLAAGAYNPNTRRLRVSLLKSGKFNSKSKASNNSLVFTENELTIRDAIKNGLLDNTVPEVIVPVENQVGGYHATSYRRVSLSEAVEIGLVDDVSGYWLGSSSSSSRTKVGVEVAQAAGLLTKAPCLAEIVLSGLISFTAPNMSEKRPRNNVGILDAHTGQYVLFPEAIKRGMIVGNQPAIILMQSHPNQVLTLVEALNTNLITPSGFIILENKPMNLWDAVNNNYIRLIYTKSYPPPVGLLLGAKESNQTHRQHPILQAILTGLIDSSKEEIILSSTDPRQHGTSSSQQRISLRKSAKHSGLCDLHSIQLLTQGCGLFTEDGRELTGLEALNSGWLKPCEDFQFGSTITYGQITDPISGSSIILSPNMKTMKNIDISPVGAQLLLGLSINRPSLAYLINQRFITRLAWLGPGLHNDNLINKTLNDSWFTHSCRSDDILAVIDPISRRKITQSEAIRRHLLDMETGTFRDPVHNQIYPFSEAIEKGHILVKEKPLMGNTSSVPHSLHSEVNESVEMVSVKETRLYKILNVLDPRTGTRIDPNEAAKKGLINLESFTYHGVQPSISIESAQQLGYISIYGNNYEASHDSLMVDSTDKLPYTLVQLFNNGQLVKQSGSKCVIKVPGYIDPMSLNAAIALGLVNVEHSIVKEFNTEKLYSLDKAILVGLINDHKGLLLYKNKWIPLTDAINRGLITEKKLPTEIPTFEEALEKGLIDPASNTFHQSDNNSNSNQSNSINVHDAIKQGLLKPPATETFGNLNSLPNKGYTHSMDSLLAIKRRSAKDSNCTAELRNNTLPPVIPSGNLLSNGNDFIANNGRTESRLIKFLDCHGVGRLRGKSSHCNLRSKSTVNDGDEYTIRKKPRVKSCDIPKLKERNCVLYAFYYLHDDVRVEASITDTMVREGRVDVHRKTICDPISGQFYPIPEALTKGFVFGIVFTQAEQHLENDQRTSNSLYWLEVFHYRHDIYRLERVFDPYLNSLVSVSDAIGTGIIDPIHCSYTHPVSGNLYSIEEALYQGWIQALPVGNPPPFDLIGSSFDHVHVRTVEETTTFTRSVHTILRGKQLQNNINKEICSPDQKSMQISPQTTLNVQRQIQCKTPPSYRPTHRIPTDSSIRYQLKSDNQITPSENNYNIKSEKSEVSTYSHPNEQRYSDREQEVNKTTKNTHFRNSLGLSLKSPVHPLQPVRLVDSTTLPAISLSLVRYQYPDPTPKITSNSSAKYTPRYILLETAIQRGWIDTEHGLLRTQCGRTSTVNLLEAVEKALIDPNQLLVCVQHYNEDNLKEHPVYGDQEIPVYYSLATILDTATLIMQTETTESLHEHWRSNLLKLLIRTGICSTGVQGRMNVKIEKRLSESDKEIIRKSVLQKNIIWRNENEKIGQHETSKTIKVSESKQTMNIQIGHNERSNANTKNKTRPMTENIDTSIKNDKIFQTKGNDKYKKHEQDINHTENITRKEINHEDTYSEFLHKTDAQVIGVGSTSVSDLLSDMTERRGVDSGLDSDMLSSDGVRYGEVSVVPDQRGLQLREAIEAGLVDTKSGLVRDPSSGEVLTLSQAVNSGLISGERSLVRDPSSGRLESLGRMMLTGLLAPVGLIALAMESTSSRPGGVVCESTSASEPVVDVGVGRLSELRSVGGTGDSLCVDEVGASVADLKSDQLESVTRPSDLMMTDVRVGERGEMSVGRDATPVHRGGDESEGVVSSETISEYGVSGVDVDDVDVKRRAMQTSEDVLSSSRDGVVMGVGLTSVSDLLSDMTERRGVDSGLDSDMLSSDGVRYGEVSVVPDQRGLQLREAIEAGLVDTKSGLVRDPSSGEVLTLSQAVNSGLISGERSLVRDPSSGRLESLGRMMLTGLLAPVGLIALAMESTSSRPGGVVCESTSASEPVVDVGVGRLSELRSVGGTGDSLCVDEVGASVVDLKSDQLESVTRPSDLMMTDVRVGERGEMSVGRDATPVHRGGDESEGVVSSETISEYGVSGVDVDDVDVKRRAMQTSEDVLSSSRDGVVMGVGLTSVSDLLSDMTERRGVDSGLDSDMLSSDGVRYGEVSVVPDQRGLQLREAIEAGLVDTKSGLVRDPSSGEVLTLSQAVNSGLISGERSLVRDPSSGRLESLGRMMLTGLLAPVGLIALAMESTSSRPGGVVGESTSASEPVVDVGVGRLSELRSVGGTGDSLCVDEVGASVADLKSDQLESVTRPSDLMMTDVRVCERGEMSVGRDATPVHRGGDESEGVVSSETISEYGVSGVDVDDVDVKRRAMQTSEDVLSSSRDGVVMGVGLTSVSDLLSDMTERRGVDSGLDSDMLSSDGVRYGEVSVVPDQRGLQLREAIEAGLVDTKSGLVRDPSSGEVLTLSQAVNSGLISGERSLVRDPSSGRLESLGRMMLTGLLAPVGLIALAMESTSSRPGGVVCESTSASEPVVDVGVGRLSELRSVGGTGDSLCVDEVGASVADLKSDQLESVTRPSDLMMTDVRVGERGEMSVGRDATPVHRGGDESEGVVSSETISEYGVSGVDVDDVDVKRRAMQTSEDVLSSSRDGVVMGVGLTSVSDLLSDMTERRGVDSGLDSDMLSSDGVRYGEVSVVPDQRGLQLREAIEAGLVDTKSGLVRDPSSGEVLTLSQAVNSGLISGERSLVRDPSSGRLESLGRMMLTGLLAPVGLIALAMESTSSRPGGVVCESTSASEPVVDVGVGRLSELRSVGGTGDSLCVDEVGASVADLKSDQLESVTRPSDLMMTDVRVGERGEMSVGRDATPVHRGGDESEGVVSSETISEYGVSGVDVDDVDVKRRAMQTSEDVLSSSRDGVVMGVGLTSVSDLLSDMTERRGVDSGLDSDMLSSDGVRYGEVSVVPDQRGLQLREAIEAGLVDTKSGLVRDPSSGEVLTLSQAVNSGLISGERSLVRDPSSGRLESLGRMMLTGLLAPVGLIALAMESTSSRPGGVVCESTSASEPVVDVGVGRLSELRSVGGTGDSLCVDEVGASVADLKSDQLESVTLPSDNFLTVGRINDTDTAFFGYPLSWKCGSTSASLASVRDTNEVFDCSAESETTRKLISQLSTALDEETSWITGLELKLLQMGNLTLDDNLNRHLLDDHQEILDKIRTRQSSSRSVLFQAEQAIETLRHTNQPEFIWKQLEVKCQELRTRLEDLQTEAEGRVRILLHSLDSLEHLTYKLQSLRNLLENLDSVLLVNTPSVNTTTTTTTTTGENQLSNKLNTINHPDEIDSCILRIKAALSESNSSHNNVISTLPSVKQKFIASVNRYADSKKTYNIKLNHFTGLNCKQYEDKLQRNNTELEDRIEYTVKEANNRLLHLINRLEIQSTYLTEINILYKQYEKHLSESIHQLDKTKLQLNIIQKSLLRSDELNTLTMNKIKKFSQERLTKLYTLQGDLNKIGNDLKNLKSIELNLIEKKFIESNLITNNSMNVMNQSLDNIFNYQKQLIDQCEKLQKQFMNYLLTNQTIQECLNEFLNQTNQIGDQLSNDYKIDNNNNIEKQSIEFSLNINKFYEILAQINSIQLISLKLRNRLNQTIEQVKLNEPNKLRLIQSELKQIDILDNRLETLKDDVLSRISQLDTSQNQLTQYHNDINEFNIWLDEVGNQLNCQTTAHLPENYLKHKLQSIKMFIPNRQLQLDNIQQSINALLTKLPESDDNGKLMKENMNKLNNRWSQLLHLINTREDDLKARESFNNSYAQARNQVQEMLLTADGRLTTLSSPITLNLSSIKQQMDKLNELYSLRETIKQHLDEVDQLGSAYDTLLHTPSGIDRNFGRGTASSNDAHISASSAVPRVSTSAAYKQSKDNKFMNVLSPMASSGSSGISSADPMCNLHEINEVNRELDELHERYDQLGNCLNERRNEFKSLLINLNNFEEKRLELINWLGDYVKTVNNVNRNISTVQSVNQAVNELKKYRAQFNEQIPKLEIVRQSFTQVLHNRDHMPGAVELRNSMHSLEQQWNEAVVLNDKSQQDLNKLQRDLNEFHKLDIDLTRKLQQKANRIHSVHEKCLADNTMGSESHLNQVSCITCVYLL</sequence>
<feature type="coiled-coil region" evidence="3">
    <location>
        <begin position="5662"/>
        <end position="5703"/>
    </location>
</feature>
<feature type="coiled-coil region" evidence="3">
    <location>
        <begin position="4964"/>
        <end position="5019"/>
    </location>
</feature>
<keyword evidence="1" id="KW-0677">Repeat</keyword>
<dbReference type="Gene3D" id="3.90.1290.10">
    <property type="entry name" value="Plakin repeat"/>
    <property type="match status" value="9"/>
</dbReference>
<keyword evidence="3" id="KW-0175">Coiled coil</keyword>
<feature type="compositionally biased region" description="Polar residues" evidence="4">
    <location>
        <begin position="2963"/>
        <end position="2975"/>
    </location>
</feature>
<feature type="coiled-coil region" evidence="3">
    <location>
        <begin position="649"/>
        <end position="708"/>
    </location>
</feature>
<dbReference type="PROSITE" id="PS00019">
    <property type="entry name" value="ACTININ_1"/>
    <property type="match status" value="1"/>
</dbReference>
<dbReference type="CDD" id="cd21188">
    <property type="entry name" value="CH_PLEC-like_rpt1"/>
    <property type="match status" value="1"/>
</dbReference>
<dbReference type="InterPro" id="IPR049538">
    <property type="entry name" value="PCN-like_spectrin-like_rpt"/>
</dbReference>
<dbReference type="SMART" id="SM00033">
    <property type="entry name" value="CH"/>
    <property type="match status" value="2"/>
</dbReference>
<dbReference type="InterPro" id="IPR001589">
    <property type="entry name" value="Actinin_actin-bd_CS"/>
</dbReference>
<dbReference type="InterPro" id="IPR036872">
    <property type="entry name" value="CH_dom_sf"/>
</dbReference>
<organism evidence="6 7">
    <name type="scientific">Schistosoma margrebowiei</name>
    <dbReference type="NCBI Taxonomy" id="48269"/>
    <lineage>
        <taxon>Eukaryota</taxon>
        <taxon>Metazoa</taxon>
        <taxon>Spiralia</taxon>
        <taxon>Lophotrochozoa</taxon>
        <taxon>Platyhelminthes</taxon>
        <taxon>Trematoda</taxon>
        <taxon>Digenea</taxon>
        <taxon>Strigeidida</taxon>
        <taxon>Schistosomatoidea</taxon>
        <taxon>Schistosomatidae</taxon>
        <taxon>Schistosoma</taxon>
    </lineage>
</organism>
<dbReference type="InterPro" id="IPR001101">
    <property type="entry name" value="Plectin_repeat"/>
</dbReference>
<evidence type="ECO:0000256" key="4">
    <source>
        <dbReference type="SAM" id="MobiDB-lite"/>
    </source>
</evidence>
<dbReference type="SUPFAM" id="SSF75399">
    <property type="entry name" value="Plakin repeat"/>
    <property type="match status" value="9"/>
</dbReference>
<dbReference type="SMART" id="SM00150">
    <property type="entry name" value="SPEC"/>
    <property type="match status" value="4"/>
</dbReference>